<dbReference type="PANTHER" id="PTHR10291">
    <property type="entry name" value="DEHYDRODOLICHYL DIPHOSPHATE SYNTHASE FAMILY MEMBER"/>
    <property type="match status" value="1"/>
</dbReference>
<organism evidence="3 4">
    <name type="scientific">Clostridium tetani</name>
    <dbReference type="NCBI Taxonomy" id="1513"/>
    <lineage>
        <taxon>Bacteria</taxon>
        <taxon>Bacillati</taxon>
        <taxon>Bacillota</taxon>
        <taxon>Clostridia</taxon>
        <taxon>Eubacteriales</taxon>
        <taxon>Clostridiaceae</taxon>
        <taxon>Clostridium</taxon>
    </lineage>
</organism>
<evidence type="ECO:0000313" key="4">
    <source>
        <dbReference type="Proteomes" id="UP000290921"/>
    </source>
</evidence>
<accession>A0A4Q0V8S8</accession>
<dbReference type="EMBL" id="QMAP01000016">
    <property type="protein sequence ID" value="RXI44727.1"/>
    <property type="molecule type" value="Genomic_DNA"/>
</dbReference>
<evidence type="ECO:0000313" key="3">
    <source>
        <dbReference type="EMBL" id="RXI44727.1"/>
    </source>
</evidence>
<gene>
    <name evidence="3" type="primary">uppS</name>
    <name evidence="3" type="ORF">DP130_12875</name>
</gene>
<dbReference type="InterPro" id="IPR036424">
    <property type="entry name" value="UPP_synth-like_sf"/>
</dbReference>
<dbReference type="NCBIfam" id="TIGR00055">
    <property type="entry name" value="uppS"/>
    <property type="match status" value="1"/>
</dbReference>
<dbReference type="InterPro" id="IPR001441">
    <property type="entry name" value="UPP_synth-like"/>
</dbReference>
<dbReference type="Proteomes" id="UP000290921">
    <property type="component" value="Unassembled WGS sequence"/>
</dbReference>
<dbReference type="SUPFAM" id="SSF64005">
    <property type="entry name" value="Undecaprenyl diphosphate synthase"/>
    <property type="match status" value="1"/>
</dbReference>
<comment type="similarity">
    <text evidence="2">Belongs to the UPP synthase family. Z-FPP synthase subfamily.</text>
</comment>
<dbReference type="Gene3D" id="3.40.1180.10">
    <property type="entry name" value="Decaprenyl diphosphate synthase-like"/>
    <property type="match status" value="1"/>
</dbReference>
<proteinExistence type="inferred from homology"/>
<dbReference type="GO" id="GO:0016094">
    <property type="term" value="P:polyprenol biosynthetic process"/>
    <property type="evidence" value="ECO:0007669"/>
    <property type="project" value="TreeGrafter"/>
</dbReference>
<name>A0A4Q0V8S8_CLOTA</name>
<dbReference type="CDD" id="cd00475">
    <property type="entry name" value="Cis_IPPS"/>
    <property type="match status" value="1"/>
</dbReference>
<dbReference type="AlphaFoldDB" id="A0A4Q0V8S8"/>
<dbReference type="GO" id="GO:0045547">
    <property type="term" value="F:ditrans,polycis-polyprenyl diphosphate synthase [(2E,6E)-farnesyl diphosphate specific] activity"/>
    <property type="evidence" value="ECO:0007669"/>
    <property type="project" value="TreeGrafter"/>
</dbReference>
<dbReference type="PANTHER" id="PTHR10291:SF43">
    <property type="entry name" value="DEHYDRODOLICHYL DIPHOSPHATE SYNTHASE COMPLEX SUBUNIT DHDDS"/>
    <property type="match status" value="1"/>
</dbReference>
<protein>
    <submittedName>
        <fullName evidence="3">Di-trans,poly-cis-decaprenylcistransferase</fullName>
    </submittedName>
</protein>
<dbReference type="RefSeq" id="WP_035142041.1">
    <property type="nucleotide sequence ID" value="NZ_AP026814.1"/>
</dbReference>
<dbReference type="Pfam" id="PF01255">
    <property type="entry name" value="Prenyltransf"/>
    <property type="match status" value="1"/>
</dbReference>
<evidence type="ECO:0000256" key="2">
    <source>
        <dbReference type="ARBA" id="ARBA00038453"/>
    </source>
</evidence>
<sequence>MNIDNFKRLPEHIGIIPDGNRRWAVKNNMEKKDGYKYGLQPGFEMYDLCKELGIKELTLYGFTKDNNKRPKDQTKEFRRACVEAVMSLCKKDAELLVVGDYESDLFPKELIPFTRRTKFGKGGIKINFLVNYGWDWDIKDYKEGKKLRDKNTIKNIHSSEISRIDLIIRWGGRCRLSGFLPLQTVYSDFYIIDDLWPDFKKEHFYDALNWYQNQDITLGG</sequence>
<comment type="caution">
    <text evidence="3">The sequence shown here is derived from an EMBL/GenBank/DDBJ whole genome shotgun (WGS) entry which is preliminary data.</text>
</comment>
<reference evidence="3 4" key="1">
    <citation type="submission" date="2018-06" db="EMBL/GenBank/DDBJ databases">
        <title>Genome conservation of Clostridium tetani.</title>
        <authorList>
            <person name="Bruggemann H."/>
            <person name="Popoff M.R."/>
        </authorList>
    </citation>
    <scope>NUCLEOTIDE SEQUENCE [LARGE SCALE GENOMIC DNA]</scope>
    <source>
        <strain evidence="3 4">2017.061</strain>
    </source>
</reference>
<evidence type="ECO:0000256" key="1">
    <source>
        <dbReference type="ARBA" id="ARBA00022679"/>
    </source>
</evidence>
<keyword evidence="1 3" id="KW-0808">Transferase</keyword>